<accession>A0A4R1FSW8</accession>
<dbReference type="EMBL" id="SMFR01000002">
    <property type="protein sequence ID" value="TCJ96639.1"/>
    <property type="molecule type" value="Genomic_DNA"/>
</dbReference>
<reference evidence="2 3" key="1">
    <citation type="submission" date="2019-03" db="EMBL/GenBank/DDBJ databases">
        <title>Genomic Encyclopedia of Type Strains, Phase IV (KMG-IV): sequencing the most valuable type-strain genomes for metagenomic binning, comparative biology and taxonomic classification.</title>
        <authorList>
            <person name="Goeker M."/>
        </authorList>
    </citation>
    <scope>NUCLEOTIDE SEQUENCE [LARGE SCALE GENOMIC DNA]</scope>
    <source>
        <strain evidence="2 3">DSM 44684</strain>
    </source>
</reference>
<feature type="transmembrane region" description="Helical" evidence="1">
    <location>
        <begin position="6"/>
        <end position="26"/>
    </location>
</feature>
<protein>
    <submittedName>
        <fullName evidence="2">Uncharacterized protein</fullName>
    </submittedName>
</protein>
<name>A0A4R1FSW8_9NOCA</name>
<keyword evidence="1" id="KW-1133">Transmembrane helix</keyword>
<keyword evidence="1" id="KW-0812">Transmembrane</keyword>
<evidence type="ECO:0000256" key="1">
    <source>
        <dbReference type="SAM" id="Phobius"/>
    </source>
</evidence>
<dbReference type="Proteomes" id="UP000294856">
    <property type="component" value="Unassembled WGS sequence"/>
</dbReference>
<gene>
    <name evidence="2" type="ORF">DFR71_2670</name>
</gene>
<comment type="caution">
    <text evidence="2">The sequence shown here is derived from an EMBL/GenBank/DDBJ whole genome shotgun (WGS) entry which is preliminary data.</text>
</comment>
<keyword evidence="3" id="KW-1185">Reference proteome</keyword>
<dbReference type="AlphaFoldDB" id="A0A4R1FSW8"/>
<keyword evidence="1" id="KW-0472">Membrane</keyword>
<sequence>MWQEIFRLTVCWGAMIAIVVFWYWLIKNIGTF</sequence>
<dbReference type="STRING" id="1210063.GCA_001612665_00330"/>
<organism evidence="2 3">
    <name type="scientific">Nocardia alba</name>
    <dbReference type="NCBI Taxonomy" id="225051"/>
    <lineage>
        <taxon>Bacteria</taxon>
        <taxon>Bacillati</taxon>
        <taxon>Actinomycetota</taxon>
        <taxon>Actinomycetes</taxon>
        <taxon>Mycobacteriales</taxon>
        <taxon>Nocardiaceae</taxon>
        <taxon>Nocardia</taxon>
    </lineage>
</organism>
<proteinExistence type="predicted"/>
<evidence type="ECO:0000313" key="2">
    <source>
        <dbReference type="EMBL" id="TCJ96639.1"/>
    </source>
</evidence>
<evidence type="ECO:0000313" key="3">
    <source>
        <dbReference type="Proteomes" id="UP000294856"/>
    </source>
</evidence>